<dbReference type="PANTHER" id="PTHR39624">
    <property type="entry name" value="PROTEIN INVOLVED IN RIMO-MEDIATED BETA-METHYLTHIOLATION OF RIBOSOMAL PROTEIN S12 YCAO"/>
    <property type="match status" value="1"/>
</dbReference>
<gene>
    <name evidence="1" type="ORF">ABOZ73_07560</name>
</gene>
<organism evidence="1">
    <name type="scientific">Caulobacter sp. 73W</name>
    <dbReference type="NCBI Taxonomy" id="3161137"/>
    <lineage>
        <taxon>Bacteria</taxon>
        <taxon>Pseudomonadati</taxon>
        <taxon>Pseudomonadota</taxon>
        <taxon>Alphaproteobacteria</taxon>
        <taxon>Caulobacterales</taxon>
        <taxon>Caulobacteraceae</taxon>
        <taxon>Caulobacter</taxon>
    </lineage>
</organism>
<name>A0AB39KWT8_9CAUL</name>
<sequence>MAAFRARAVATETGQSTYAVRIAVGGHVLTGDEAVDAGGGGLGPSPFELLSAALAECTAMTMRWYAQQQGWSVEGIEVAVDYGKKVLAGAASPVDAFEKTISIQAPDLTDEQRTRLLNVAAKCPVQRTLESVPMITTLVAPTPGRISDHR</sequence>
<accession>A0AB39KWT8</accession>
<dbReference type="RefSeq" id="WP_369062033.1">
    <property type="nucleotide sequence ID" value="NZ_CP158375.1"/>
</dbReference>
<dbReference type="InterPro" id="IPR015946">
    <property type="entry name" value="KH_dom-like_a/b"/>
</dbReference>
<evidence type="ECO:0000313" key="1">
    <source>
        <dbReference type="EMBL" id="XDO98264.1"/>
    </source>
</evidence>
<reference evidence="1" key="1">
    <citation type="submission" date="2024-06" db="EMBL/GenBank/DDBJ databases">
        <title>Caulobacter inopinatus, sp. nov.</title>
        <authorList>
            <person name="Donachie S.P."/>
        </authorList>
    </citation>
    <scope>NUCLEOTIDE SEQUENCE</scope>
    <source>
        <strain evidence="1">73W</strain>
    </source>
</reference>
<dbReference type="PANTHER" id="PTHR39624:SF2">
    <property type="entry name" value="OSMC-LIKE PROTEIN"/>
    <property type="match status" value="1"/>
</dbReference>
<dbReference type="EMBL" id="CP158375">
    <property type="protein sequence ID" value="XDO98264.1"/>
    <property type="molecule type" value="Genomic_DNA"/>
</dbReference>
<dbReference type="AlphaFoldDB" id="A0AB39KWT8"/>
<protein>
    <submittedName>
        <fullName evidence="1">OsmC family protein</fullName>
    </submittedName>
</protein>
<proteinExistence type="predicted"/>
<dbReference type="InterPro" id="IPR003718">
    <property type="entry name" value="OsmC/Ohr_fam"/>
</dbReference>
<dbReference type="InterPro" id="IPR036102">
    <property type="entry name" value="OsmC/Ohrsf"/>
</dbReference>
<dbReference type="Gene3D" id="3.30.300.20">
    <property type="match status" value="1"/>
</dbReference>
<dbReference type="SUPFAM" id="SSF82784">
    <property type="entry name" value="OsmC-like"/>
    <property type="match status" value="1"/>
</dbReference>
<dbReference type="Pfam" id="PF02566">
    <property type="entry name" value="OsmC"/>
    <property type="match status" value="1"/>
</dbReference>